<reference evidence="1" key="1">
    <citation type="journal article" date="2023" name="Plant J.">
        <title>Genome sequences and population genomics provide insights into the demographic history, inbreeding, and mutation load of two 'living fossil' tree species of Dipteronia.</title>
        <authorList>
            <person name="Feng Y."/>
            <person name="Comes H.P."/>
            <person name="Chen J."/>
            <person name="Zhu S."/>
            <person name="Lu R."/>
            <person name="Zhang X."/>
            <person name="Li P."/>
            <person name="Qiu J."/>
            <person name="Olsen K.M."/>
            <person name="Qiu Y."/>
        </authorList>
    </citation>
    <scope>NUCLEOTIDE SEQUENCE</scope>
    <source>
        <strain evidence="1">KIB01</strain>
    </source>
</reference>
<name>A0AAD9TLY6_9ROSI</name>
<dbReference type="PANTHER" id="PTHR33116:SF86">
    <property type="entry name" value="REVERSE TRANSCRIPTASE DOMAIN-CONTAINING PROTEIN"/>
    <property type="match status" value="1"/>
</dbReference>
<dbReference type="PANTHER" id="PTHR33116">
    <property type="entry name" value="REVERSE TRANSCRIPTASE ZINC-BINDING DOMAIN-CONTAINING PROTEIN-RELATED-RELATED"/>
    <property type="match status" value="1"/>
</dbReference>
<keyword evidence="2" id="KW-1185">Reference proteome</keyword>
<proteinExistence type="predicted"/>
<dbReference type="AlphaFoldDB" id="A0AAD9TLY6"/>
<protein>
    <recommendedName>
        <fullName evidence="3">Reverse transcriptase</fullName>
    </recommendedName>
</protein>
<gene>
    <name evidence="1" type="ORF">Ddye_026012</name>
</gene>
<evidence type="ECO:0008006" key="3">
    <source>
        <dbReference type="Google" id="ProtNLM"/>
    </source>
</evidence>
<accession>A0AAD9TLY6</accession>
<organism evidence="1 2">
    <name type="scientific">Dipteronia dyeriana</name>
    <dbReference type="NCBI Taxonomy" id="168575"/>
    <lineage>
        <taxon>Eukaryota</taxon>
        <taxon>Viridiplantae</taxon>
        <taxon>Streptophyta</taxon>
        <taxon>Embryophyta</taxon>
        <taxon>Tracheophyta</taxon>
        <taxon>Spermatophyta</taxon>
        <taxon>Magnoliopsida</taxon>
        <taxon>eudicotyledons</taxon>
        <taxon>Gunneridae</taxon>
        <taxon>Pentapetalae</taxon>
        <taxon>rosids</taxon>
        <taxon>malvids</taxon>
        <taxon>Sapindales</taxon>
        <taxon>Sapindaceae</taxon>
        <taxon>Hippocastanoideae</taxon>
        <taxon>Acereae</taxon>
        <taxon>Dipteronia</taxon>
    </lineage>
</organism>
<dbReference type="EMBL" id="JANJYI010000008">
    <property type="protein sequence ID" value="KAK2638217.1"/>
    <property type="molecule type" value="Genomic_DNA"/>
</dbReference>
<evidence type="ECO:0000313" key="1">
    <source>
        <dbReference type="EMBL" id="KAK2638217.1"/>
    </source>
</evidence>
<comment type="caution">
    <text evidence="1">The sequence shown here is derived from an EMBL/GenBank/DDBJ whole genome shotgun (WGS) entry which is preliminary data.</text>
</comment>
<sequence length="94" mass="10804">MEKLNAIVGLRLVDCHERYLGLPCFMGRSKRELFTNIVDRVWGRIKGWGEKLLSIGGKEIFIKALIQTIPSYALSLFSLLKALIKETHRLSVRF</sequence>
<dbReference type="Proteomes" id="UP001280121">
    <property type="component" value="Unassembled WGS sequence"/>
</dbReference>
<evidence type="ECO:0000313" key="2">
    <source>
        <dbReference type="Proteomes" id="UP001280121"/>
    </source>
</evidence>